<comment type="caution">
    <text evidence="1">The sequence shown here is derived from an EMBL/GenBank/DDBJ whole genome shotgun (WGS) entry which is preliminary data.</text>
</comment>
<protein>
    <submittedName>
        <fullName evidence="1">Uncharacterized protein</fullName>
    </submittedName>
</protein>
<sequence length="608" mass="65344">MAEGDQVGIGGWVSTKHGLAWFAEAYTMEEIRAFWPFLTKDAQKYIACFETLAQLALATTNKSHHGHTRLSLCLPTESDNTPTEGGVNKLFTTSWPLSEFLSLVASWSPANGVTIQVSHIAGAHNEWADDLSRGRLQAFAHRSRDRFRVSLEMLASAKASWSSKASESSPDTPHTKALMPQANIEGRRFTDESFKALKIPCMVLSKTCEASASKVRAGNQFPSDKLRVLSQQPSKRCVYFTAGLLQPVTSILDPAKGQSISLPRRESVNVLLGLLALRPSLNLAPYLRLHLGAGCTLQPGLQRPAGKTSSRFSDLSAVHKRLAGGSKASKSIRAQFAMVHSHVLIAQEQITIARGVACCWSSARIDCTATCMDGVHAVVQKNAGNAIITATLLLLLPWTAFSLMLCLFVFAFKDFGPLIWGLIACSELLALLVLGLGSARRQQAQVLLGCLVIASILAAIPAGEYIESTFMDEYWRLGYGAVYEGVSPLSPGASYLDASFMAFDKTAYIDVSKGLGFIKGGASVLRRAGRASRAFNVSFWVTGIDCCARRGSFACLGSQDAAGGSGVVLSDSDGIFTRAARMAQSVNGFGILPDAQILLLVWTHVATS</sequence>
<dbReference type="EMBL" id="LSRX01001516">
    <property type="protein sequence ID" value="OLP79161.1"/>
    <property type="molecule type" value="Genomic_DNA"/>
</dbReference>
<reference evidence="1 2" key="1">
    <citation type="submission" date="2016-02" db="EMBL/GenBank/DDBJ databases">
        <title>Genome analysis of coral dinoflagellate symbionts highlights evolutionary adaptations to a symbiotic lifestyle.</title>
        <authorList>
            <person name="Aranda M."/>
            <person name="Li Y."/>
            <person name="Liew Y.J."/>
            <person name="Baumgarten S."/>
            <person name="Simakov O."/>
            <person name="Wilson M."/>
            <person name="Piel J."/>
            <person name="Ashoor H."/>
            <person name="Bougouffa S."/>
            <person name="Bajic V.B."/>
            <person name="Ryu T."/>
            <person name="Ravasi T."/>
            <person name="Bayer T."/>
            <person name="Micklem G."/>
            <person name="Kim H."/>
            <person name="Bhak J."/>
            <person name="Lajeunesse T.C."/>
            <person name="Voolstra C.R."/>
        </authorList>
    </citation>
    <scope>NUCLEOTIDE SEQUENCE [LARGE SCALE GENOMIC DNA]</scope>
    <source>
        <strain evidence="1 2">CCMP2467</strain>
    </source>
</reference>
<name>A0A1Q9C8D0_SYMMI</name>
<dbReference type="Proteomes" id="UP000186817">
    <property type="component" value="Unassembled WGS sequence"/>
</dbReference>
<dbReference type="AlphaFoldDB" id="A0A1Q9C8D0"/>
<proteinExistence type="predicted"/>
<evidence type="ECO:0000313" key="1">
    <source>
        <dbReference type="EMBL" id="OLP79161.1"/>
    </source>
</evidence>
<evidence type="ECO:0000313" key="2">
    <source>
        <dbReference type="Proteomes" id="UP000186817"/>
    </source>
</evidence>
<keyword evidence="2" id="KW-1185">Reference proteome</keyword>
<dbReference type="OrthoDB" id="435727at2759"/>
<organism evidence="1 2">
    <name type="scientific">Symbiodinium microadriaticum</name>
    <name type="common">Dinoflagellate</name>
    <name type="synonym">Zooxanthella microadriatica</name>
    <dbReference type="NCBI Taxonomy" id="2951"/>
    <lineage>
        <taxon>Eukaryota</taxon>
        <taxon>Sar</taxon>
        <taxon>Alveolata</taxon>
        <taxon>Dinophyceae</taxon>
        <taxon>Suessiales</taxon>
        <taxon>Symbiodiniaceae</taxon>
        <taxon>Symbiodinium</taxon>
    </lineage>
</organism>
<accession>A0A1Q9C8D0</accession>
<gene>
    <name evidence="1" type="ORF">AK812_SmicGene40576</name>
</gene>